<feature type="transmembrane region" description="Helical" evidence="6">
    <location>
        <begin position="317"/>
        <end position="337"/>
    </location>
</feature>
<organism evidence="8 9">
    <name type="scientific">Colletotrichum fioriniae PJ7</name>
    <dbReference type="NCBI Taxonomy" id="1445577"/>
    <lineage>
        <taxon>Eukaryota</taxon>
        <taxon>Fungi</taxon>
        <taxon>Dikarya</taxon>
        <taxon>Ascomycota</taxon>
        <taxon>Pezizomycotina</taxon>
        <taxon>Sordariomycetes</taxon>
        <taxon>Hypocreomycetidae</taxon>
        <taxon>Glomerellales</taxon>
        <taxon>Glomerellaceae</taxon>
        <taxon>Colletotrichum</taxon>
        <taxon>Colletotrichum acutatum species complex</taxon>
    </lineage>
</organism>
<dbReference type="eggNOG" id="KOG0255">
    <property type="taxonomic scope" value="Eukaryota"/>
</dbReference>
<keyword evidence="3 6" id="KW-1133">Transmembrane helix</keyword>
<feature type="transmembrane region" description="Helical" evidence="6">
    <location>
        <begin position="129"/>
        <end position="156"/>
    </location>
</feature>
<dbReference type="GO" id="GO:0022857">
    <property type="term" value="F:transmembrane transporter activity"/>
    <property type="evidence" value="ECO:0007669"/>
    <property type="project" value="InterPro"/>
</dbReference>
<evidence type="ECO:0000256" key="4">
    <source>
        <dbReference type="ARBA" id="ARBA00023136"/>
    </source>
</evidence>
<feature type="transmembrane region" description="Helical" evidence="6">
    <location>
        <begin position="504"/>
        <end position="530"/>
    </location>
</feature>
<proteinExistence type="predicted"/>
<dbReference type="HOGENOM" id="CLU_008455_13_4_1"/>
<comment type="subcellular location">
    <subcellularLocation>
        <location evidence="1">Membrane</location>
        <topology evidence="1">Multi-pass membrane protein</topology>
    </subcellularLocation>
</comment>
<protein>
    <submittedName>
        <fullName evidence="8">Major facilitator superfamily transporter</fullName>
    </submittedName>
</protein>
<dbReference type="InterPro" id="IPR011701">
    <property type="entry name" value="MFS"/>
</dbReference>
<dbReference type="PANTHER" id="PTHR23502">
    <property type="entry name" value="MAJOR FACILITATOR SUPERFAMILY"/>
    <property type="match status" value="1"/>
</dbReference>
<evidence type="ECO:0000256" key="6">
    <source>
        <dbReference type="SAM" id="Phobius"/>
    </source>
</evidence>
<feature type="domain" description="Major facilitator superfamily (MFS) profile" evidence="7">
    <location>
        <begin position="150"/>
        <end position="599"/>
    </location>
</feature>
<feature type="transmembrane region" description="Helical" evidence="6">
    <location>
        <begin position="477"/>
        <end position="498"/>
    </location>
</feature>
<feature type="transmembrane region" description="Helical" evidence="6">
    <location>
        <begin position="542"/>
        <end position="562"/>
    </location>
</feature>
<feature type="transmembrane region" description="Helical" evidence="6">
    <location>
        <begin position="432"/>
        <end position="456"/>
    </location>
</feature>
<accession>A0A010QCE3</accession>
<keyword evidence="9" id="KW-1185">Reference proteome</keyword>
<evidence type="ECO:0000256" key="2">
    <source>
        <dbReference type="ARBA" id="ARBA00022692"/>
    </source>
</evidence>
<evidence type="ECO:0000259" key="7">
    <source>
        <dbReference type="PROSITE" id="PS50850"/>
    </source>
</evidence>
<evidence type="ECO:0000256" key="3">
    <source>
        <dbReference type="ARBA" id="ARBA00022989"/>
    </source>
</evidence>
<dbReference type="SUPFAM" id="SSF103473">
    <property type="entry name" value="MFS general substrate transporter"/>
    <property type="match status" value="1"/>
</dbReference>
<keyword evidence="4 6" id="KW-0472">Membrane</keyword>
<dbReference type="KEGG" id="cfj:CFIO01_01913"/>
<dbReference type="OrthoDB" id="268400at2759"/>
<reference evidence="8 9" key="1">
    <citation type="submission" date="2014-02" db="EMBL/GenBank/DDBJ databases">
        <title>The genome sequence of Colletotrichum fioriniae PJ7.</title>
        <authorList>
            <person name="Baroncelli R."/>
            <person name="Thon M.R."/>
        </authorList>
    </citation>
    <scope>NUCLEOTIDE SEQUENCE [LARGE SCALE GENOMIC DNA]</scope>
    <source>
        <strain evidence="8 9">PJ7</strain>
    </source>
</reference>
<feature type="compositionally biased region" description="Polar residues" evidence="5">
    <location>
        <begin position="63"/>
        <end position="76"/>
    </location>
</feature>
<dbReference type="Pfam" id="PF07690">
    <property type="entry name" value="MFS_1"/>
    <property type="match status" value="1"/>
</dbReference>
<feature type="transmembrane region" description="Helical" evidence="6">
    <location>
        <begin position="197"/>
        <end position="217"/>
    </location>
</feature>
<dbReference type="Proteomes" id="UP000020467">
    <property type="component" value="Unassembled WGS sequence"/>
</dbReference>
<feature type="compositionally biased region" description="Basic and acidic residues" evidence="5">
    <location>
        <begin position="47"/>
        <end position="56"/>
    </location>
</feature>
<feature type="transmembrane region" description="Helical" evidence="6">
    <location>
        <begin position="398"/>
        <end position="420"/>
    </location>
</feature>
<feature type="transmembrane region" description="Helical" evidence="6">
    <location>
        <begin position="574"/>
        <end position="594"/>
    </location>
</feature>
<dbReference type="AlphaFoldDB" id="A0A010QCE3"/>
<feature type="transmembrane region" description="Helical" evidence="6">
    <location>
        <begin position="287"/>
        <end position="311"/>
    </location>
</feature>
<comment type="caution">
    <text evidence="8">The sequence shown here is derived from an EMBL/GenBank/DDBJ whole genome shotgun (WGS) entry which is preliminary data.</text>
</comment>
<dbReference type="InterPro" id="IPR036259">
    <property type="entry name" value="MFS_trans_sf"/>
</dbReference>
<dbReference type="InterPro" id="IPR020846">
    <property type="entry name" value="MFS_dom"/>
</dbReference>
<keyword evidence="2 6" id="KW-0812">Transmembrane</keyword>
<evidence type="ECO:0000313" key="9">
    <source>
        <dbReference type="Proteomes" id="UP000020467"/>
    </source>
</evidence>
<evidence type="ECO:0000256" key="1">
    <source>
        <dbReference type="ARBA" id="ARBA00004141"/>
    </source>
</evidence>
<dbReference type="PANTHER" id="PTHR23502:SF164">
    <property type="entry name" value="MAJOR FACILITATOR SUPERFAMILY (MFS) PROFILE DOMAIN-CONTAINING PROTEIN"/>
    <property type="match status" value="1"/>
</dbReference>
<feature type="region of interest" description="Disordered" evidence="5">
    <location>
        <begin position="43"/>
        <end position="79"/>
    </location>
</feature>
<name>A0A010QCE3_9PEZI</name>
<evidence type="ECO:0000256" key="5">
    <source>
        <dbReference type="SAM" id="MobiDB-lite"/>
    </source>
</evidence>
<gene>
    <name evidence="8" type="ORF">CFIO01_01913</name>
</gene>
<sequence>MASNATAAQNSRQVNQEIMDYYPQEATQTAPVQAARSSAGSSFFEPLWRRNDEKSGNRGLDGNQKSHFSSRNSSVTDVDKRVKHGETFHTSFEVEAPEGILYRNGQLILQPAPTKDPRDPLNLPMSRKVLGCFCLCCFGALAAAAELILGAMLPVFALEYAGLDPKILKPLTDSGGLPAGLDPLKVLSNLPSAPPIFQIYLLASLPVLVIGLANLVLVPMAISVGRRPVVLSTGVVAIIGCLWAGSSQSLQSHLLARCVQAVGAGTVESLIPFIIQDMVFVHQRNAWISSIFAAQGLIIIVLGIAAPYMIIDLSWRWMYYITAIGAAFFLVGVYLFMPETRWQRTRAEMNGIPRNEIGHERSPRTFRYNIALFHGKMDWRKGWNAFVDTLRTFFYPQIFFITMLNSVMIACAFAAGYTVAPALLTAPWSWDFMNLGLCLIPVLIAAVAVALVTGSAADWMANRIAKKRGVRVPENQLVNLIIPTLAGIIGSIIFGLAGSNQAQYSYFTFLTGLGLMAFGFLGANTIGAVYVLECYPHLAGPALVNIASFRGLLAFILSFKISDWVVDMGYFDAMMIYTALISAFAVFVPVVYFYGPAWRRRWPAEHFGDHI</sequence>
<dbReference type="GO" id="GO:0005886">
    <property type="term" value="C:plasma membrane"/>
    <property type="evidence" value="ECO:0007669"/>
    <property type="project" value="TreeGrafter"/>
</dbReference>
<dbReference type="EMBL" id="JARH01000980">
    <property type="protein sequence ID" value="EXF74435.1"/>
    <property type="molecule type" value="Genomic_DNA"/>
</dbReference>
<evidence type="ECO:0000313" key="8">
    <source>
        <dbReference type="EMBL" id="EXF74435.1"/>
    </source>
</evidence>
<dbReference type="PROSITE" id="PS50850">
    <property type="entry name" value="MFS"/>
    <property type="match status" value="1"/>
</dbReference>
<dbReference type="Gene3D" id="1.20.1250.20">
    <property type="entry name" value="MFS general substrate transporter like domains"/>
    <property type="match status" value="1"/>
</dbReference>